<feature type="domain" description="PAC" evidence="5">
    <location>
        <begin position="636"/>
        <end position="688"/>
    </location>
</feature>
<dbReference type="GO" id="GO:0007165">
    <property type="term" value="P:signal transduction"/>
    <property type="evidence" value="ECO:0007669"/>
    <property type="project" value="UniProtKB-KW"/>
</dbReference>
<reference evidence="6 7" key="1">
    <citation type="submission" date="2019-07" db="EMBL/GenBank/DDBJ databases">
        <title>Cryptosporangium phraense sp. nov., isolated from plant litter.</title>
        <authorList>
            <person name="Suriyachadkun C."/>
        </authorList>
    </citation>
    <scope>NUCLEOTIDE SEQUENCE [LARGE SCALE GENOMIC DNA]</scope>
    <source>
        <strain evidence="6 7">A-T 5661</strain>
    </source>
</reference>
<accession>A0A545AHQ0</accession>
<name>A0A545AHQ0_9ACTN</name>
<dbReference type="Proteomes" id="UP000317982">
    <property type="component" value="Unassembled WGS sequence"/>
</dbReference>
<proteinExistence type="predicted"/>
<dbReference type="GO" id="GO:0006935">
    <property type="term" value="P:chemotaxis"/>
    <property type="evidence" value="ECO:0007669"/>
    <property type="project" value="InterPro"/>
</dbReference>
<dbReference type="CDD" id="cd11386">
    <property type="entry name" value="MCP_signal"/>
    <property type="match status" value="1"/>
</dbReference>
<evidence type="ECO:0000256" key="2">
    <source>
        <dbReference type="SAM" id="MobiDB-lite"/>
    </source>
</evidence>
<dbReference type="GO" id="GO:0004888">
    <property type="term" value="F:transmembrane signaling receptor activity"/>
    <property type="evidence" value="ECO:0007669"/>
    <property type="project" value="InterPro"/>
</dbReference>
<dbReference type="SUPFAM" id="SSF58104">
    <property type="entry name" value="Methyl-accepting chemotaxis protein (MCP) signaling domain"/>
    <property type="match status" value="1"/>
</dbReference>
<evidence type="ECO:0000256" key="1">
    <source>
        <dbReference type="PROSITE-ProRule" id="PRU00284"/>
    </source>
</evidence>
<feature type="domain" description="Methyl-accepting transducer" evidence="3">
    <location>
        <begin position="814"/>
        <end position="1003"/>
    </location>
</feature>
<dbReference type="AlphaFoldDB" id="A0A545AHQ0"/>
<keyword evidence="1" id="KW-0807">Transducer</keyword>
<dbReference type="PANTHER" id="PTHR24422">
    <property type="entry name" value="CHEMOTAXIS PROTEIN METHYLTRANSFERASE"/>
    <property type="match status" value="1"/>
</dbReference>
<dbReference type="PROSITE" id="PS50112">
    <property type="entry name" value="PAS"/>
    <property type="match status" value="4"/>
</dbReference>
<feature type="domain" description="PAS" evidence="4">
    <location>
        <begin position="455"/>
        <end position="494"/>
    </location>
</feature>
<dbReference type="InterPro" id="IPR000014">
    <property type="entry name" value="PAS"/>
</dbReference>
<dbReference type="PROSITE" id="PS50111">
    <property type="entry name" value="CHEMOTAXIS_TRANSDUC_2"/>
    <property type="match status" value="1"/>
</dbReference>
<dbReference type="InParanoid" id="A0A545AHQ0"/>
<dbReference type="Pfam" id="PF00015">
    <property type="entry name" value="MCPsignal"/>
    <property type="match status" value="1"/>
</dbReference>
<dbReference type="Pfam" id="PF08447">
    <property type="entry name" value="PAS_3"/>
    <property type="match status" value="5"/>
</dbReference>
<feature type="domain" description="PAC" evidence="5">
    <location>
        <begin position="392"/>
        <end position="444"/>
    </location>
</feature>
<feature type="compositionally biased region" description="Basic and acidic residues" evidence="2">
    <location>
        <begin position="139"/>
        <end position="148"/>
    </location>
</feature>
<feature type="domain" description="PAC" evidence="5">
    <location>
        <begin position="514"/>
        <end position="566"/>
    </location>
</feature>
<dbReference type="InterPro" id="IPR004090">
    <property type="entry name" value="Chemotax_Me-accpt_rcpt"/>
</dbReference>
<dbReference type="InterPro" id="IPR013655">
    <property type="entry name" value="PAS_fold_3"/>
</dbReference>
<evidence type="ECO:0000259" key="4">
    <source>
        <dbReference type="PROSITE" id="PS50112"/>
    </source>
</evidence>
<feature type="domain" description="PAS" evidence="4">
    <location>
        <begin position="211"/>
        <end position="241"/>
    </location>
</feature>
<dbReference type="Pfam" id="PF13426">
    <property type="entry name" value="PAS_9"/>
    <property type="match status" value="1"/>
</dbReference>
<feature type="domain" description="PAS" evidence="4">
    <location>
        <begin position="699"/>
        <end position="729"/>
    </location>
</feature>
<evidence type="ECO:0000259" key="3">
    <source>
        <dbReference type="PROSITE" id="PS50111"/>
    </source>
</evidence>
<dbReference type="NCBIfam" id="TIGR00229">
    <property type="entry name" value="sensory_box"/>
    <property type="match status" value="5"/>
</dbReference>
<dbReference type="SUPFAM" id="SSF55785">
    <property type="entry name" value="PYP-like sensor domain (PAS domain)"/>
    <property type="match status" value="6"/>
</dbReference>
<dbReference type="RefSeq" id="WP_142708736.1">
    <property type="nucleotide sequence ID" value="NZ_VIRS01000033.1"/>
</dbReference>
<comment type="caution">
    <text evidence="6">The sequence shown here is derived from an EMBL/GenBank/DDBJ whole genome shotgun (WGS) entry which is preliminary data.</text>
</comment>
<dbReference type="InterPro" id="IPR000700">
    <property type="entry name" value="PAS-assoc_C"/>
</dbReference>
<dbReference type="GO" id="GO:0016020">
    <property type="term" value="C:membrane"/>
    <property type="evidence" value="ECO:0007669"/>
    <property type="project" value="InterPro"/>
</dbReference>
<dbReference type="InterPro" id="IPR035965">
    <property type="entry name" value="PAS-like_dom_sf"/>
</dbReference>
<feature type="compositionally biased region" description="Low complexity" evidence="2">
    <location>
        <begin position="150"/>
        <end position="160"/>
    </location>
</feature>
<dbReference type="EMBL" id="VIRS01000033">
    <property type="protein sequence ID" value="TQS40838.1"/>
    <property type="molecule type" value="Genomic_DNA"/>
</dbReference>
<dbReference type="OrthoDB" id="9764154at2"/>
<dbReference type="CDD" id="cd00130">
    <property type="entry name" value="PAS"/>
    <property type="match status" value="6"/>
</dbReference>
<dbReference type="SMART" id="SM00283">
    <property type="entry name" value="MA"/>
    <property type="match status" value="1"/>
</dbReference>
<dbReference type="InterPro" id="IPR004089">
    <property type="entry name" value="MCPsignal_dom"/>
</dbReference>
<feature type="domain" description="PAS" evidence="4">
    <location>
        <begin position="581"/>
        <end position="617"/>
    </location>
</feature>
<dbReference type="Gene3D" id="3.30.450.20">
    <property type="entry name" value="PAS domain"/>
    <property type="match status" value="6"/>
</dbReference>
<dbReference type="SMART" id="SM00091">
    <property type="entry name" value="PAS"/>
    <property type="match status" value="6"/>
</dbReference>
<dbReference type="Gene3D" id="1.10.287.950">
    <property type="entry name" value="Methyl-accepting chemotaxis protein"/>
    <property type="match status" value="1"/>
</dbReference>
<keyword evidence="7" id="KW-1185">Reference proteome</keyword>
<feature type="region of interest" description="Disordered" evidence="2">
    <location>
        <begin position="113"/>
        <end position="160"/>
    </location>
</feature>
<dbReference type="InterPro" id="IPR050903">
    <property type="entry name" value="Bact_Chemotaxis_MeTrfase"/>
</dbReference>
<dbReference type="PRINTS" id="PR00260">
    <property type="entry name" value="CHEMTRNSDUCR"/>
</dbReference>
<evidence type="ECO:0000313" key="6">
    <source>
        <dbReference type="EMBL" id="TQS40838.1"/>
    </source>
</evidence>
<protein>
    <submittedName>
        <fullName evidence="6">PAS domain S-box protein</fullName>
    </submittedName>
</protein>
<feature type="compositionally biased region" description="Low complexity" evidence="2">
    <location>
        <begin position="121"/>
        <end position="136"/>
    </location>
</feature>
<dbReference type="InterPro" id="IPR001610">
    <property type="entry name" value="PAC"/>
</dbReference>
<sequence>MTQPASLIDATASTAVKAASLALLVQERLVLIVNAKTGALVSVNQRAVDLADRPIEALIGQRLDQVWSIPSMEVEKILSTGRRGEFVEEVIPITGGDGKQRWLRLNCGPVLNDESGPTLPSAPSTSPAAPAAPASAVKEPADGGKAEPQKTTAAAAKSTPAKAAATATAAKAANGKDPDQVLVTAYDITKDREQVAELRGRYAAIDRSQAVIEFDLNGNILGANDNFLNLTGYALSEVVGQPHRMFVQPAYAETEEYRKFWEKLKAGEVQSGEYKRIGKGGKEVWIRATYNPIFDLDGKPYKIVKYAMDVTDTKLVNAEYEGKVNAISRAQAVIEFDLGGNILTANENFLKTVNYTLDEIVGQHHRMFVDEEQARGSQYRVFWQRLANGEFEAGEYKRYGKNGKEVWLRASYNPIFDLEGRPVKVVKYAIDVTAEKMKNAEFEGKVNAIDRSQAVIEFDLEGKILDANKLFLETTGYSRDEIVGQHHRMFVDPNFANTDSYRSFWKKLGQGEYESGEYKRYGKGGREIWLQASYNPIFDLDGRPMKIVKYATDITQQKLKNAEFEGKVKAIERAQAAIEFDLEGRILNANQNFLDTLGYNRDEIIGRHHRMFVDPQEAASEAYTNFWERLGRGEYESGEYKRIGKDGREVWIQATYNPIYDLDGKPVKVVKYASDITQAKLRNAEFEGKVKAIDRAQAVIEFDLEGNVLEANDNFLRTIGYSQREIKGQHHSMFCAPDYITSAEYRDFWLRLRKGEFIAGRFHRVGKYNRDVYIQATYNPIFNLAGEPVKVVKYAADITEQVKLEQLLTNKTREMSETVGELALSIDEIVVSAQTASGMAGSTQTNAETGFDELRKSIEAIDLIEKSSEEIASIVNVIGEIASQTNLLAFNASIEAARAGEHGVGFSVVAGEVRKLAERSSEAAREISKLIAESANRVSQGSSVSRKAQEAFSEILKSVRQTSDSISRIAESTQEQQAASHKVSEIIAALTVASEGESKEVTR</sequence>
<evidence type="ECO:0000259" key="5">
    <source>
        <dbReference type="PROSITE" id="PS50113"/>
    </source>
</evidence>
<dbReference type="PANTHER" id="PTHR24422:SF10">
    <property type="entry name" value="CHEMOTAXIS PROTEIN METHYLTRANSFERASE 2"/>
    <property type="match status" value="1"/>
</dbReference>
<dbReference type="PROSITE" id="PS50113">
    <property type="entry name" value="PAC"/>
    <property type="match status" value="5"/>
</dbReference>
<dbReference type="SMART" id="SM00086">
    <property type="entry name" value="PAC"/>
    <property type="match status" value="5"/>
</dbReference>
<feature type="domain" description="PAC" evidence="5">
    <location>
        <begin position="270"/>
        <end position="322"/>
    </location>
</feature>
<feature type="domain" description="PAC" evidence="5">
    <location>
        <begin position="756"/>
        <end position="810"/>
    </location>
</feature>
<evidence type="ECO:0000313" key="7">
    <source>
        <dbReference type="Proteomes" id="UP000317982"/>
    </source>
</evidence>
<gene>
    <name evidence="6" type="ORF">FL583_32655</name>
</gene>
<organism evidence="6 7">
    <name type="scientific">Cryptosporangium phraense</name>
    <dbReference type="NCBI Taxonomy" id="2593070"/>
    <lineage>
        <taxon>Bacteria</taxon>
        <taxon>Bacillati</taxon>
        <taxon>Actinomycetota</taxon>
        <taxon>Actinomycetes</taxon>
        <taxon>Cryptosporangiales</taxon>
        <taxon>Cryptosporangiaceae</taxon>
        <taxon>Cryptosporangium</taxon>
    </lineage>
</organism>